<dbReference type="SMART" id="SM00409">
    <property type="entry name" value="IG"/>
    <property type="match status" value="3"/>
</dbReference>
<dbReference type="Gene3D" id="2.60.40.2700">
    <property type="match status" value="1"/>
</dbReference>
<dbReference type="Proteomes" id="UP000535020">
    <property type="component" value="Unassembled WGS sequence"/>
</dbReference>
<dbReference type="RefSeq" id="WP_176005639.1">
    <property type="nucleotide sequence ID" value="NZ_JABWMI010000010.1"/>
</dbReference>
<gene>
    <name evidence="3" type="ORF">HZF10_07795</name>
</gene>
<organism evidence="3 4">
    <name type="scientific">Flavobacterium agri</name>
    <dbReference type="NCBI Taxonomy" id="2743471"/>
    <lineage>
        <taxon>Bacteria</taxon>
        <taxon>Pseudomonadati</taxon>
        <taxon>Bacteroidota</taxon>
        <taxon>Flavobacteriia</taxon>
        <taxon>Flavobacteriales</taxon>
        <taxon>Flavobacteriaceae</taxon>
        <taxon>Flavobacterium</taxon>
    </lineage>
</organism>
<proteinExistence type="predicted"/>
<feature type="signal peptide" evidence="1">
    <location>
        <begin position="1"/>
        <end position="40"/>
    </location>
</feature>
<dbReference type="SUPFAM" id="SSF48726">
    <property type="entry name" value="Immunoglobulin"/>
    <property type="match status" value="3"/>
</dbReference>
<dbReference type="PROSITE" id="PS50835">
    <property type="entry name" value="IG_LIKE"/>
    <property type="match status" value="2"/>
</dbReference>
<dbReference type="SUPFAM" id="SSF81296">
    <property type="entry name" value="E set domains"/>
    <property type="match status" value="1"/>
</dbReference>
<dbReference type="SUPFAM" id="SSF49373">
    <property type="entry name" value="Invasin/intimin cell-adhesion fragments"/>
    <property type="match status" value="1"/>
</dbReference>
<dbReference type="InterPro" id="IPR036179">
    <property type="entry name" value="Ig-like_dom_sf"/>
</dbReference>
<keyword evidence="4" id="KW-1185">Reference proteome</keyword>
<dbReference type="Gene3D" id="2.60.40.10">
    <property type="entry name" value="Immunoglobulins"/>
    <property type="match status" value="3"/>
</dbReference>
<accession>A0A7Y9C5A9</accession>
<dbReference type="EMBL" id="JACBJI010000003">
    <property type="protein sequence ID" value="NYA70815.1"/>
    <property type="molecule type" value="Genomic_DNA"/>
</dbReference>
<dbReference type="InterPro" id="IPR007110">
    <property type="entry name" value="Ig-like_dom"/>
</dbReference>
<sequence length="2679" mass="275176">MEKKYLTSNIGCLSEKRKTVSAFLAVVVLFVFSMTSTAQVAGPNNPTTSGTQGANVNWANTNEILVLDNTASTVNLNSGQSSRYLTGSGYGFAIPGTATINGILVTIRRGSSSNNGANINDVNVRLMKAGTLQGNNLAVPATDWNNSWTNVNYGGTTNLWGSTWTPAEINNAGFGVGIMVDSDATRTGYVDSMRITVYYTVPLTPTITSFSPTGYCQGTTPLVTINGTNLSGTTAVSFNGVPATSFNNISSTQITATPSVGLTSGAVSVTTPGGTANGSFTLYSNPTVNPITGSAPICPGNTVQLSNTTPSGTWTSLTPLIATVNATTGLVTGVAGGTATIRYSVTNGNGCTTAVTTTVTVNANPVLSGPSSVCPGATINLSPSSGGNWVANNPGVATISNAGVVTGITPGIATFTFTDSTTGCSATTGNITVNTQPSISSDPNPVSVCSGNSASFTVSATGAGLTYQWYNGATLLSNGGNISGATSTTLTINPVNLSDASANYHCVVSGTCSPSATSANAGLTVTERVIITAQPATTQTHCENDSVSFTIGATGAGLTYQWYNGATLLSDGGNISGATTATLTLNPVATSNASANYHCIVSGTSPCNPVNSAMAALVVNSGPAITVEPVATQTVCAGANVSFSVTATGGNLIYQWYNGATPLSNGGNISGAASATLSISNTTPANSSNDYHVVVSNGCVVPAVSISAVLVVNERPYIPAQNTTICSEDAFDATPTNGIPTAATIVPAGTTYSWPAPVVTGGITGGSAQSGQAAVSQTLINPTNVVQTATYTVTPTSGTAGNCVGTAFTVVVTVNPRPFIINTTQTACSGTTFSYAPTNGGGNIIPAGTTYSWGLPVLSGVVGGATTGTNQPTISQNLTNTTGSTQTATYTVTASNGTCIGSTFNVIFNVYPTPTVAGTPTTQTICSGTAITSIVMTNPNGVSGTIDYSWTRNNTVNVTGIGGSGFGDTISGTLTNTTNTPQTVTFSLTATSEFGCASNVPFTVDVIVNPRPTVSATPASQTVCSGNAIANINIANPNSVVGTTYSWTRDNTANLTGIAASGSSSTISGSLTNTTNVAQTTTFTIMTSAAGCDSAPITVTVTVNPQPTVSASPATQTLCSALPFTTINISNPNAVSGTTFNWTRDNVATVTGLGASGNGTSIAGTLTNTTNAVVTVTFTITATAAGCPSATTTAQITLDPAPNMTRTPATQNVCTGSNMATITFTNTNSVPGTVYSWTRSNTTNVTGIANSGNSNIITGTPVNNTTVSQITVITMIATAPNGCSIISTASVTVYPNLVAPVIGENQTVCEFASPGAITQTTPVAGGSGTYTYQWQRSLDGLTGWANAPGASTGASYTPGLITGATPNYYYRLVVTNPCGSVTSNSVLIQVVDNVGFTFNMNGQPGAAICPGTTFTPSISSIHSDDAAIRFNYTIDNTYLTSPTPNPTGTTSPRFWFLVWLRTSEADFSFTAQNTTNATVVTPISIVPNIYDYPGPPTGAFQCSITPQVFNVSILPRPVATITSPPDNSTICSATSAGVTVSGNITDGNMYYTVTRSVNALVTSSVTFPYTSANFTPGQSFVFPDVLTNLSAANQNVTYTITPRSTAGCVGTPVTITIIVARPVTPGTVAANQTLCSPADPAAFTETIPATGTSLSYQWYSSTVAATGPWTLIPGATAITYDAPAGLTQTTWYRREVTSVINGVPCSVANTTPIQVTINNVTAGAIAGDLTICNGDDPPAFTSSAPGTATGTLSYFWEYSTVGCSGPWTLIGSSNTAAYNPGPLTQTTYYRRTAVSTIGIQTCSATSNCVTITVNQVNGGTVGSDQTLCGNNPAAFTVVAPATGSGVLTYQWQSTTSASGCASPSGSWANIPGATSATYDPPAGLTQTTYYRRITTSTFNGVQCTALSNCITVTANSVTPGVIASNQTVCSGGDPAAFTVTIPATGTGLTYQWQSSTVSAAGPWTNIPSANAATYDPPAGLTQTTHYQRVVTGTVNAVSCDATSNSLTVFVNDVTAPVMAGDQTICAGENPAAFTIVTAATANGALSYQWQSNTIGCGGPWTNIGGATSATYDPPVLAQTTYYHVIVTSTLNSVNCTATSNCITVTGNGKTWNGSAGTDWNNAANWTPAGVPTNMNCVVIPNVTNDPIISGVSFVGYALNLTILNGGNLSVTGSNTIEVTNFVNVNAGGAFNIADDASLNQIDNVANVGTMHMQRTTPPVYRFDYTYWNSPVTLASNYTLGNLSPNTQSDKFYSWNPSVAGGNGNWIQESVATIMNPNKGYIVRAPNGYSNSPMITAPYTATFIGTPNNGSLTAPVAIGSLPPASVNDKLNLIGNPYPSALDADLFLAHPTNVNLLDGTLYFWTHHSPPSTAFADPFYGNFTSNYTASDYATYTTGMGGTSTVPAGYGGTPPTGFVATGQSFFVKALASGNAVFENNMRVRGNNNVFFRQANPFTTATPTLERHRIWLNLANTQGAFSQILVGYAEGATNARDRNFDGETFAGNAVTFYSTIEDVRLTVQGRALPFETSDLVPLGYKATVAATFTVGVDHLDGLFETQNVYLEDKLLNVIHDLKSAPYSFASAVGTFNDRFVLRYTNEQLGVGDHELQDGVVAFISDDKLFAQASLDIISIEIFDVNGKKITTYEPQGNTFESSFNFAQGIYIAKVKLSDDNEFDIKLAH</sequence>
<dbReference type="InterPro" id="IPR008964">
    <property type="entry name" value="Invasin/intimin_cell_adhesion"/>
</dbReference>
<reference evidence="3 4" key="1">
    <citation type="submission" date="2020-07" db="EMBL/GenBank/DDBJ databases">
        <authorList>
            <person name="Sun Q."/>
        </authorList>
    </citation>
    <scope>NUCLEOTIDE SEQUENCE [LARGE SCALE GENOMIC DNA]</scope>
    <source>
        <strain evidence="3 4">MAH-1</strain>
    </source>
</reference>
<feature type="domain" description="Ig-like" evidence="2">
    <location>
        <begin position="623"/>
        <end position="707"/>
    </location>
</feature>
<dbReference type="Pfam" id="PF13927">
    <property type="entry name" value="Ig_3"/>
    <property type="match status" value="1"/>
</dbReference>
<dbReference type="Gene3D" id="2.60.40.1080">
    <property type="match status" value="1"/>
</dbReference>
<dbReference type="Pfam" id="PF19406">
    <property type="entry name" value="PKD_5"/>
    <property type="match status" value="7"/>
</dbReference>
<evidence type="ECO:0000259" key="2">
    <source>
        <dbReference type="PROSITE" id="PS50835"/>
    </source>
</evidence>
<evidence type="ECO:0000256" key="1">
    <source>
        <dbReference type="SAM" id="SignalP"/>
    </source>
</evidence>
<comment type="caution">
    <text evidence="3">The sequence shown here is derived from an EMBL/GenBank/DDBJ whole genome shotgun (WGS) entry which is preliminary data.</text>
</comment>
<name>A0A7Y9C5A9_9FLAO</name>
<feature type="domain" description="Ig-like" evidence="2">
    <location>
        <begin position="437"/>
        <end position="524"/>
    </location>
</feature>
<evidence type="ECO:0000313" key="3">
    <source>
        <dbReference type="EMBL" id="NYA70815.1"/>
    </source>
</evidence>
<evidence type="ECO:0000313" key="4">
    <source>
        <dbReference type="Proteomes" id="UP000535020"/>
    </source>
</evidence>
<feature type="chain" id="PRO_5031551010" evidence="1">
    <location>
        <begin position="41"/>
        <end position="2679"/>
    </location>
</feature>
<keyword evidence="1" id="KW-0732">Signal</keyword>
<dbReference type="InterPro" id="IPR003599">
    <property type="entry name" value="Ig_sub"/>
</dbReference>
<dbReference type="InterPro" id="IPR013783">
    <property type="entry name" value="Ig-like_fold"/>
</dbReference>
<protein>
    <submittedName>
        <fullName evidence="3">Immunoglobulin domain-containing protein</fullName>
    </submittedName>
</protein>
<dbReference type="InterPro" id="IPR014756">
    <property type="entry name" value="Ig_E-set"/>
</dbReference>
<dbReference type="InterPro" id="IPR045828">
    <property type="entry name" value="PKD_Bacteroidetes"/>
</dbReference>